<evidence type="ECO:0000313" key="2">
    <source>
        <dbReference type="Proteomes" id="UP000254866"/>
    </source>
</evidence>
<comment type="caution">
    <text evidence="1">The sequence shown here is derived from an EMBL/GenBank/DDBJ whole genome shotgun (WGS) entry which is preliminary data.</text>
</comment>
<dbReference type="GeneID" id="43597599"/>
<organism evidence="1 2">
    <name type="scientific">Venustampulla echinocandica</name>
    <dbReference type="NCBI Taxonomy" id="2656787"/>
    <lineage>
        <taxon>Eukaryota</taxon>
        <taxon>Fungi</taxon>
        <taxon>Dikarya</taxon>
        <taxon>Ascomycota</taxon>
        <taxon>Pezizomycotina</taxon>
        <taxon>Leotiomycetes</taxon>
        <taxon>Helotiales</taxon>
        <taxon>Pleuroascaceae</taxon>
        <taxon>Venustampulla</taxon>
    </lineage>
</organism>
<name>A0A370TP71_9HELO</name>
<evidence type="ECO:0000313" key="1">
    <source>
        <dbReference type="EMBL" id="RDL37317.1"/>
    </source>
</evidence>
<sequence length="137" mass="15362">MSGSGGYYKYRCKYFFTHNCPHWVWVHNAPCAHCLADGRDLEVVIVRNPFRLSREIRVPQLENGALQYIIMNIAATCDADSGWSVRDHPIHSLPATTGPSVVGYTASDGLDYQKHSKNGMRMQSDGIGWAIRSSNFD</sequence>
<gene>
    <name evidence="1" type="ORF">BP5553_04750</name>
</gene>
<dbReference type="EMBL" id="NPIC01000003">
    <property type="protein sequence ID" value="RDL37317.1"/>
    <property type="molecule type" value="Genomic_DNA"/>
</dbReference>
<keyword evidence="2" id="KW-1185">Reference proteome</keyword>
<protein>
    <submittedName>
        <fullName evidence="1">Uncharacterized protein</fullName>
    </submittedName>
</protein>
<accession>A0A370TP71</accession>
<dbReference type="OrthoDB" id="6079484at2759"/>
<dbReference type="Proteomes" id="UP000254866">
    <property type="component" value="Unassembled WGS sequence"/>
</dbReference>
<dbReference type="RefSeq" id="XP_031869973.1">
    <property type="nucleotide sequence ID" value="XM_032013373.1"/>
</dbReference>
<dbReference type="AlphaFoldDB" id="A0A370TP71"/>
<reference evidence="1 2" key="1">
    <citation type="journal article" date="2018" name="IMA Fungus">
        <title>IMA Genome-F 9: Draft genome sequence of Annulohypoxylon stygium, Aspergillus mulundensis, Berkeleyomyces basicola (syn. Thielaviopsis basicola), Ceratocystis smalleyi, two Cercospora beticola strains, Coleophoma cylindrospora, Fusarium fracticaudum, Phialophora cf. hyalina, and Morchella septimelata.</title>
        <authorList>
            <person name="Wingfield B.D."/>
            <person name="Bills G.F."/>
            <person name="Dong Y."/>
            <person name="Huang W."/>
            <person name="Nel W.J."/>
            <person name="Swalarsk-Parry B.S."/>
            <person name="Vaghefi N."/>
            <person name="Wilken P.M."/>
            <person name="An Z."/>
            <person name="de Beer Z.W."/>
            <person name="De Vos L."/>
            <person name="Chen L."/>
            <person name="Duong T.A."/>
            <person name="Gao Y."/>
            <person name="Hammerbacher A."/>
            <person name="Kikkert J.R."/>
            <person name="Li Y."/>
            <person name="Li H."/>
            <person name="Li K."/>
            <person name="Li Q."/>
            <person name="Liu X."/>
            <person name="Ma X."/>
            <person name="Naidoo K."/>
            <person name="Pethybridge S.J."/>
            <person name="Sun J."/>
            <person name="Steenkamp E.T."/>
            <person name="van der Nest M.A."/>
            <person name="van Wyk S."/>
            <person name="Wingfield M.J."/>
            <person name="Xiong C."/>
            <person name="Yue Q."/>
            <person name="Zhang X."/>
        </authorList>
    </citation>
    <scope>NUCLEOTIDE SEQUENCE [LARGE SCALE GENOMIC DNA]</scope>
    <source>
        <strain evidence="1 2">BP 5553</strain>
    </source>
</reference>
<proteinExistence type="predicted"/>